<dbReference type="EMBL" id="JAQMLA010000113">
    <property type="protein sequence ID" value="MDB8688674.1"/>
    <property type="molecule type" value="Genomic_DNA"/>
</dbReference>
<accession>A0AAW6DPY3</accession>
<gene>
    <name evidence="2" type="ORF">PNW85_18880</name>
</gene>
<evidence type="ECO:0000313" key="2">
    <source>
        <dbReference type="EMBL" id="MDB8688674.1"/>
    </source>
</evidence>
<dbReference type="Proteomes" id="UP001212160">
    <property type="component" value="Unassembled WGS sequence"/>
</dbReference>
<evidence type="ECO:0000259" key="1">
    <source>
        <dbReference type="Pfam" id="PF13614"/>
    </source>
</evidence>
<proteinExistence type="predicted"/>
<dbReference type="SUPFAM" id="SSF52540">
    <property type="entry name" value="P-loop containing nucleoside triphosphate hydrolases"/>
    <property type="match status" value="1"/>
</dbReference>
<protein>
    <submittedName>
        <fullName evidence="2">AAA family ATPase</fullName>
    </submittedName>
</protein>
<dbReference type="PANTHER" id="PTHR13696:SF52">
    <property type="entry name" value="PARA FAMILY PROTEIN CT_582"/>
    <property type="match status" value="1"/>
</dbReference>
<dbReference type="InterPro" id="IPR025669">
    <property type="entry name" value="AAA_dom"/>
</dbReference>
<dbReference type="CDD" id="cd02042">
    <property type="entry name" value="ParAB_family"/>
    <property type="match status" value="1"/>
</dbReference>
<dbReference type="RefSeq" id="WP_272108361.1">
    <property type="nucleotide sequence ID" value="NZ_JAQMLA010000113.1"/>
</dbReference>
<dbReference type="Gene3D" id="3.40.50.300">
    <property type="entry name" value="P-loop containing nucleotide triphosphate hydrolases"/>
    <property type="match status" value="1"/>
</dbReference>
<sequence>MRTIAIANLKGGVGKTTTSINLAYSLMSLGKKVLLIDLDPQCNSTRFFAKVNCTGQTVQDVLENPKQINHCIYRTKYKRIDIIRGSANENCSGEYQLQDAFENLEKEYDYCIIDTRPVFDSLTKNAFHVADIMLTPIKFDNYCRDNLALVEHFVNEFANEQMEWKIFANMVANGKAQRETMADLIGKHDYPIMDTCVSRSAVVDNALNLYKPVLKHRRFSCVAQDYLELAKELVEA</sequence>
<dbReference type="PRINTS" id="PR00091">
    <property type="entry name" value="NITROGNASEII"/>
</dbReference>
<dbReference type="Pfam" id="PF13614">
    <property type="entry name" value="AAA_31"/>
    <property type="match status" value="1"/>
</dbReference>
<feature type="domain" description="AAA" evidence="1">
    <location>
        <begin position="1"/>
        <end position="160"/>
    </location>
</feature>
<dbReference type="InterPro" id="IPR050678">
    <property type="entry name" value="DNA_Partitioning_ATPase"/>
</dbReference>
<evidence type="ECO:0000313" key="3">
    <source>
        <dbReference type="Proteomes" id="UP001212160"/>
    </source>
</evidence>
<dbReference type="AlphaFoldDB" id="A0AAW6DPY3"/>
<dbReference type="InterPro" id="IPR027417">
    <property type="entry name" value="P-loop_NTPase"/>
</dbReference>
<organism evidence="2 3">
    <name type="scientific">Mediterraneibacter gnavus</name>
    <name type="common">Ruminococcus gnavus</name>
    <dbReference type="NCBI Taxonomy" id="33038"/>
    <lineage>
        <taxon>Bacteria</taxon>
        <taxon>Bacillati</taxon>
        <taxon>Bacillota</taxon>
        <taxon>Clostridia</taxon>
        <taxon>Lachnospirales</taxon>
        <taxon>Lachnospiraceae</taxon>
        <taxon>Mediterraneibacter</taxon>
    </lineage>
</organism>
<reference evidence="2" key="1">
    <citation type="submission" date="2023-01" db="EMBL/GenBank/DDBJ databases">
        <title>Human gut microbiome strain richness.</title>
        <authorList>
            <person name="Chen-Liaw A."/>
        </authorList>
    </citation>
    <scope>NUCLEOTIDE SEQUENCE</scope>
    <source>
        <strain evidence="2">RTP21484st1_H11_RTP21484_190118</strain>
    </source>
</reference>
<comment type="caution">
    <text evidence="2">The sequence shown here is derived from an EMBL/GenBank/DDBJ whole genome shotgun (WGS) entry which is preliminary data.</text>
</comment>
<name>A0AAW6DPY3_MEDGN</name>
<dbReference type="PANTHER" id="PTHR13696">
    <property type="entry name" value="P-LOOP CONTAINING NUCLEOSIDE TRIPHOSPHATE HYDROLASE"/>
    <property type="match status" value="1"/>
</dbReference>